<keyword evidence="2" id="KW-1185">Reference proteome</keyword>
<gene>
    <name evidence="1" type="ORF">BDR25DRAFT_302108</name>
</gene>
<name>A0ACB6R1S6_9PLEO</name>
<accession>A0ACB6R1S6</accession>
<dbReference type="EMBL" id="MU003500">
    <property type="protein sequence ID" value="KAF2473096.1"/>
    <property type="molecule type" value="Genomic_DNA"/>
</dbReference>
<organism evidence="1 2">
    <name type="scientific">Lindgomyces ingoldianus</name>
    <dbReference type="NCBI Taxonomy" id="673940"/>
    <lineage>
        <taxon>Eukaryota</taxon>
        <taxon>Fungi</taxon>
        <taxon>Dikarya</taxon>
        <taxon>Ascomycota</taxon>
        <taxon>Pezizomycotina</taxon>
        <taxon>Dothideomycetes</taxon>
        <taxon>Pleosporomycetidae</taxon>
        <taxon>Pleosporales</taxon>
        <taxon>Lindgomycetaceae</taxon>
        <taxon>Lindgomyces</taxon>
    </lineage>
</organism>
<evidence type="ECO:0000313" key="1">
    <source>
        <dbReference type="EMBL" id="KAF2473096.1"/>
    </source>
</evidence>
<reference evidence="1" key="1">
    <citation type="journal article" date="2020" name="Stud. Mycol.">
        <title>101 Dothideomycetes genomes: a test case for predicting lifestyles and emergence of pathogens.</title>
        <authorList>
            <person name="Haridas S."/>
            <person name="Albert R."/>
            <person name="Binder M."/>
            <person name="Bloem J."/>
            <person name="Labutti K."/>
            <person name="Salamov A."/>
            <person name="Andreopoulos B."/>
            <person name="Baker S."/>
            <person name="Barry K."/>
            <person name="Bills G."/>
            <person name="Bluhm B."/>
            <person name="Cannon C."/>
            <person name="Castanera R."/>
            <person name="Culley D."/>
            <person name="Daum C."/>
            <person name="Ezra D."/>
            <person name="Gonzalez J."/>
            <person name="Henrissat B."/>
            <person name="Kuo A."/>
            <person name="Liang C."/>
            <person name="Lipzen A."/>
            <person name="Lutzoni F."/>
            <person name="Magnuson J."/>
            <person name="Mondo S."/>
            <person name="Nolan M."/>
            <person name="Ohm R."/>
            <person name="Pangilinan J."/>
            <person name="Park H.-J."/>
            <person name="Ramirez L."/>
            <person name="Alfaro M."/>
            <person name="Sun H."/>
            <person name="Tritt A."/>
            <person name="Yoshinaga Y."/>
            <person name="Zwiers L.-H."/>
            <person name="Turgeon B."/>
            <person name="Goodwin S."/>
            <person name="Spatafora J."/>
            <person name="Crous P."/>
            <person name="Grigoriev I."/>
        </authorList>
    </citation>
    <scope>NUCLEOTIDE SEQUENCE</scope>
    <source>
        <strain evidence="1">ATCC 200398</strain>
    </source>
</reference>
<sequence>MKFTAAVFAAVASLAFVNGQDLTGIPSCALSCFAVAVPASGCSLTDTKCQCTTGQQKITDSVSACVPSKCSAEDQAKLVPAVEALCAKAGITVTNLPTTVPSASGAANNNATVTSTRSSSASATGSGAAQQTTGAAVVNTVGLGSVLAVGLAAVLGL</sequence>
<proteinExistence type="predicted"/>
<evidence type="ECO:0000313" key="2">
    <source>
        <dbReference type="Proteomes" id="UP000799755"/>
    </source>
</evidence>
<comment type="caution">
    <text evidence="1">The sequence shown here is derived from an EMBL/GenBank/DDBJ whole genome shotgun (WGS) entry which is preliminary data.</text>
</comment>
<dbReference type="Proteomes" id="UP000799755">
    <property type="component" value="Unassembled WGS sequence"/>
</dbReference>
<protein>
    <submittedName>
        <fullName evidence="1">Uncharacterized protein</fullName>
    </submittedName>
</protein>